<keyword evidence="1" id="KW-0597">Phosphoprotein</keyword>
<evidence type="ECO:0000256" key="1">
    <source>
        <dbReference type="ARBA" id="ARBA00022553"/>
    </source>
</evidence>
<dbReference type="InterPro" id="IPR004358">
    <property type="entry name" value="Sig_transdc_His_kin-like_C"/>
</dbReference>
<evidence type="ECO:0000256" key="6">
    <source>
        <dbReference type="ARBA" id="ARBA00023012"/>
    </source>
</evidence>
<keyword evidence="4" id="KW-0418">Kinase</keyword>
<evidence type="ECO:0000256" key="2">
    <source>
        <dbReference type="ARBA" id="ARBA00022679"/>
    </source>
</evidence>
<dbReference type="GO" id="GO:0016301">
    <property type="term" value="F:kinase activity"/>
    <property type="evidence" value="ECO:0007669"/>
    <property type="project" value="UniProtKB-KW"/>
</dbReference>
<dbReference type="Gene3D" id="3.30.565.10">
    <property type="entry name" value="Histidine kinase-like ATPase, C-terminal domain"/>
    <property type="match status" value="1"/>
</dbReference>
<dbReference type="AlphaFoldDB" id="X0VLQ0"/>
<dbReference type="PANTHER" id="PTHR43065:SF10">
    <property type="entry name" value="PEROXIDE STRESS-ACTIVATED HISTIDINE KINASE MAK3"/>
    <property type="match status" value="1"/>
</dbReference>
<evidence type="ECO:0000313" key="8">
    <source>
        <dbReference type="EMBL" id="GAG12117.1"/>
    </source>
</evidence>
<dbReference type="GO" id="GO:0000160">
    <property type="term" value="P:phosphorelay signal transduction system"/>
    <property type="evidence" value="ECO:0007669"/>
    <property type="project" value="UniProtKB-KW"/>
</dbReference>
<name>X0VLQ0_9ZZZZ</name>
<feature type="non-terminal residue" evidence="8">
    <location>
        <position position="1"/>
    </location>
</feature>
<accession>X0VLQ0</accession>
<evidence type="ECO:0000256" key="3">
    <source>
        <dbReference type="ARBA" id="ARBA00022741"/>
    </source>
</evidence>
<evidence type="ECO:0000259" key="7">
    <source>
        <dbReference type="PROSITE" id="PS50109"/>
    </source>
</evidence>
<dbReference type="InterPro" id="IPR036890">
    <property type="entry name" value="HATPase_C_sf"/>
</dbReference>
<protein>
    <recommendedName>
        <fullName evidence="7">Histidine kinase domain-containing protein</fullName>
    </recommendedName>
</protein>
<dbReference type="InterPro" id="IPR003594">
    <property type="entry name" value="HATPase_dom"/>
</dbReference>
<sequence length="195" mass="20730">ITSGASEPTVNDKFVSLMGEELERIEGLTYRLQDYARPHGIELQPVDVNSEIASALKLLQIKDTGKVSIRSEMGAVPKAKADPFALQEVIINLCANAIAAMPNGGTLTIRTRPASYKIGKSTGGVGIDVIDTGHGIRPEEKDLVFEPFYSTKPSSEGTGLGLWICQLLVSQMGGLLEVESTPGKGATFSVVLQAD</sequence>
<dbReference type="PRINTS" id="PR00344">
    <property type="entry name" value="BCTRLSENSOR"/>
</dbReference>
<dbReference type="InterPro" id="IPR005467">
    <property type="entry name" value="His_kinase_dom"/>
</dbReference>
<gene>
    <name evidence="8" type="ORF">S01H1_41223</name>
</gene>
<evidence type="ECO:0000256" key="4">
    <source>
        <dbReference type="ARBA" id="ARBA00022777"/>
    </source>
</evidence>
<dbReference type="Pfam" id="PF02518">
    <property type="entry name" value="HATPase_c"/>
    <property type="match status" value="1"/>
</dbReference>
<organism evidence="8">
    <name type="scientific">marine sediment metagenome</name>
    <dbReference type="NCBI Taxonomy" id="412755"/>
    <lineage>
        <taxon>unclassified sequences</taxon>
        <taxon>metagenomes</taxon>
        <taxon>ecological metagenomes</taxon>
    </lineage>
</organism>
<dbReference type="EMBL" id="BARS01026137">
    <property type="protein sequence ID" value="GAG12117.1"/>
    <property type="molecule type" value="Genomic_DNA"/>
</dbReference>
<keyword evidence="3" id="KW-0547">Nucleotide-binding</keyword>
<dbReference type="SUPFAM" id="SSF55874">
    <property type="entry name" value="ATPase domain of HSP90 chaperone/DNA topoisomerase II/histidine kinase"/>
    <property type="match status" value="1"/>
</dbReference>
<proteinExistence type="predicted"/>
<evidence type="ECO:0000256" key="5">
    <source>
        <dbReference type="ARBA" id="ARBA00022840"/>
    </source>
</evidence>
<dbReference type="SMART" id="SM00387">
    <property type="entry name" value="HATPase_c"/>
    <property type="match status" value="1"/>
</dbReference>
<reference evidence="8" key="1">
    <citation type="journal article" date="2014" name="Front. Microbiol.">
        <title>High frequency of phylogenetically diverse reductive dehalogenase-homologous genes in deep subseafloor sedimentary metagenomes.</title>
        <authorList>
            <person name="Kawai M."/>
            <person name="Futagami T."/>
            <person name="Toyoda A."/>
            <person name="Takaki Y."/>
            <person name="Nishi S."/>
            <person name="Hori S."/>
            <person name="Arai W."/>
            <person name="Tsubouchi T."/>
            <person name="Morono Y."/>
            <person name="Uchiyama I."/>
            <person name="Ito T."/>
            <person name="Fujiyama A."/>
            <person name="Inagaki F."/>
            <person name="Takami H."/>
        </authorList>
    </citation>
    <scope>NUCLEOTIDE SEQUENCE</scope>
    <source>
        <strain evidence="8">Expedition CK06-06</strain>
    </source>
</reference>
<dbReference type="PANTHER" id="PTHR43065">
    <property type="entry name" value="SENSOR HISTIDINE KINASE"/>
    <property type="match status" value="1"/>
</dbReference>
<keyword evidence="2" id="KW-0808">Transferase</keyword>
<comment type="caution">
    <text evidence="8">The sequence shown here is derived from an EMBL/GenBank/DDBJ whole genome shotgun (WGS) entry which is preliminary data.</text>
</comment>
<dbReference type="GO" id="GO:0005524">
    <property type="term" value="F:ATP binding"/>
    <property type="evidence" value="ECO:0007669"/>
    <property type="project" value="UniProtKB-KW"/>
</dbReference>
<feature type="domain" description="Histidine kinase" evidence="7">
    <location>
        <begin position="1"/>
        <end position="195"/>
    </location>
</feature>
<dbReference type="PROSITE" id="PS50109">
    <property type="entry name" value="HIS_KIN"/>
    <property type="match status" value="1"/>
</dbReference>
<keyword evidence="5" id="KW-0067">ATP-binding</keyword>
<keyword evidence="6" id="KW-0902">Two-component regulatory system</keyword>